<gene>
    <name evidence="1" type="ORF">KTS45_13055</name>
</gene>
<dbReference type="PANTHER" id="PTHR30289:SF1">
    <property type="entry name" value="PEBP (PHOSPHATIDYLETHANOLAMINE-BINDING PROTEIN) FAMILY PROTEIN"/>
    <property type="match status" value="1"/>
</dbReference>
<evidence type="ECO:0000313" key="1">
    <source>
        <dbReference type="EMBL" id="MBV0925126.1"/>
    </source>
</evidence>
<dbReference type="InterPro" id="IPR008914">
    <property type="entry name" value="PEBP"/>
</dbReference>
<dbReference type="Proteomes" id="UP000766550">
    <property type="component" value="Unassembled WGS sequence"/>
</dbReference>
<name>A0A8J7YAN2_9EURY</name>
<dbReference type="SUPFAM" id="SSF49777">
    <property type="entry name" value="PEBP-like"/>
    <property type="match status" value="1"/>
</dbReference>
<evidence type="ECO:0000313" key="2">
    <source>
        <dbReference type="Proteomes" id="UP000766550"/>
    </source>
</evidence>
<protein>
    <submittedName>
        <fullName evidence="1">YbhB/YbcL family Raf kinase inhibitor-like protein</fullName>
    </submittedName>
</protein>
<organism evidence="1 2">
    <name type="scientific">Haloarcula limicola</name>
    <dbReference type="NCBI Taxonomy" id="1429915"/>
    <lineage>
        <taxon>Archaea</taxon>
        <taxon>Methanobacteriati</taxon>
        <taxon>Methanobacteriota</taxon>
        <taxon>Stenosarchaea group</taxon>
        <taxon>Halobacteria</taxon>
        <taxon>Halobacteriales</taxon>
        <taxon>Haloarculaceae</taxon>
        <taxon>Haloarcula</taxon>
    </lineage>
</organism>
<comment type="caution">
    <text evidence="1">The sequence shown here is derived from an EMBL/GenBank/DDBJ whole genome shotgun (WGS) entry which is preliminary data.</text>
</comment>
<dbReference type="OrthoDB" id="28720at2157"/>
<dbReference type="InterPro" id="IPR005247">
    <property type="entry name" value="YbhB_YbcL/LppC-like"/>
</dbReference>
<dbReference type="Gene3D" id="3.90.280.10">
    <property type="entry name" value="PEBP-like"/>
    <property type="match status" value="1"/>
</dbReference>
<dbReference type="InterPro" id="IPR036610">
    <property type="entry name" value="PEBP-like_sf"/>
</dbReference>
<sequence length="188" mass="20139">MRRRRLLATAGATLGALSGCVSRADESRPLRVDGPGEDDHLPARYTCDGAGVSPPFAIQHVPEPTAGLAIVAESNRDAIIEPVRWALWNVPSDRARIRGGLPRKRVLDGLGGARQGLAPDGEPGYAAPCPAAGTTQSYRFQVYALERRLDLPPDVKNDDALDAINAATLSSARFVLRYDRPATEAETD</sequence>
<proteinExistence type="predicted"/>
<dbReference type="CDD" id="cd00865">
    <property type="entry name" value="PEBP_bact_arch"/>
    <property type="match status" value="1"/>
</dbReference>
<dbReference type="Pfam" id="PF01161">
    <property type="entry name" value="PBP"/>
    <property type="match status" value="1"/>
</dbReference>
<accession>A0A8J7YAN2</accession>
<dbReference type="RefSeq" id="WP_162317965.1">
    <property type="nucleotide sequence ID" value="NZ_JAHQXF010000002.1"/>
</dbReference>
<dbReference type="PANTHER" id="PTHR30289">
    <property type="entry name" value="UNCHARACTERIZED PROTEIN YBCL-RELATED"/>
    <property type="match status" value="1"/>
</dbReference>
<reference evidence="1 2" key="1">
    <citation type="submission" date="2021-06" db="EMBL/GenBank/DDBJ databases">
        <title>New haloarchaea isolates fom saline soil.</title>
        <authorList>
            <person name="Duran-Viseras A."/>
            <person name="Sanchez-Porro C.S."/>
            <person name="Ventosa A."/>
        </authorList>
    </citation>
    <scope>NUCLEOTIDE SEQUENCE [LARGE SCALE GENOMIC DNA]</scope>
    <source>
        <strain evidence="1 2">JCM 183640</strain>
    </source>
</reference>
<dbReference type="AlphaFoldDB" id="A0A8J7YAN2"/>
<dbReference type="EMBL" id="JAHQXF010000002">
    <property type="protein sequence ID" value="MBV0925126.1"/>
    <property type="molecule type" value="Genomic_DNA"/>
</dbReference>
<dbReference type="PROSITE" id="PS51257">
    <property type="entry name" value="PROKAR_LIPOPROTEIN"/>
    <property type="match status" value="1"/>
</dbReference>
<keyword evidence="2" id="KW-1185">Reference proteome</keyword>